<keyword evidence="1" id="KW-0812">Transmembrane</keyword>
<gene>
    <name evidence="2" type="ORF">EYB53_001820</name>
</gene>
<proteinExistence type="predicted"/>
<protein>
    <submittedName>
        <fullName evidence="2">DUF4230 domain-containing protein</fullName>
    </submittedName>
</protein>
<sequence>MGRIIGGIFGGIFHMIGMVLGSIFGGIFGGIARILFPVLLVIGVLWAVTNPSFIQGMLRMLSGGPFQITTAPAVINQIRNMNTLVTKAYESEVISDAQNSSFFGRSEHIEVRVEGTILAGIDLSRIREQDVTINGGTVTVRVPPAYIVSKDLQAFTKVKDQGWMPGVDASLAPDAEQRGRDELLATACNYGILADAEREAQLALADLLSKLAGVQTLNLIQDTPRPGESTGCP</sequence>
<evidence type="ECO:0000256" key="1">
    <source>
        <dbReference type="SAM" id="Phobius"/>
    </source>
</evidence>
<dbReference type="RefSeq" id="WP_135476137.1">
    <property type="nucleotide sequence ID" value="NZ_SIJK02000002.1"/>
</dbReference>
<keyword evidence="1" id="KW-1133">Transmembrane helix</keyword>
<dbReference type="InterPro" id="IPR025324">
    <property type="entry name" value="DUF4230"/>
</dbReference>
<keyword evidence="3" id="KW-1185">Reference proteome</keyword>
<accession>A0ABS4D4S6</accession>
<organism evidence="2 3">
    <name type="scientific">Candidatus Chloroploca mongolica</name>
    <dbReference type="NCBI Taxonomy" id="2528176"/>
    <lineage>
        <taxon>Bacteria</taxon>
        <taxon>Bacillati</taxon>
        <taxon>Chloroflexota</taxon>
        <taxon>Chloroflexia</taxon>
        <taxon>Chloroflexales</taxon>
        <taxon>Chloroflexineae</taxon>
        <taxon>Oscillochloridaceae</taxon>
        <taxon>Candidatus Chloroploca</taxon>
    </lineage>
</organism>
<dbReference type="EMBL" id="SIJK02000002">
    <property type="protein sequence ID" value="MBP1464435.1"/>
    <property type="molecule type" value="Genomic_DNA"/>
</dbReference>
<comment type="caution">
    <text evidence="2">The sequence shown here is derived from an EMBL/GenBank/DDBJ whole genome shotgun (WGS) entry which is preliminary data.</text>
</comment>
<evidence type="ECO:0000313" key="2">
    <source>
        <dbReference type="EMBL" id="MBP1464435.1"/>
    </source>
</evidence>
<keyword evidence="1" id="KW-0472">Membrane</keyword>
<feature type="transmembrane region" description="Helical" evidence="1">
    <location>
        <begin position="34"/>
        <end position="54"/>
    </location>
</feature>
<dbReference type="Pfam" id="PF14014">
    <property type="entry name" value="DUF4230"/>
    <property type="match status" value="1"/>
</dbReference>
<reference evidence="2 3" key="1">
    <citation type="submission" date="2021-03" db="EMBL/GenBank/DDBJ databases">
        <authorList>
            <person name="Grouzdev D.S."/>
        </authorList>
    </citation>
    <scope>NUCLEOTIDE SEQUENCE [LARGE SCALE GENOMIC DNA]</scope>
    <source>
        <strain evidence="2 3">M50-1</strain>
    </source>
</reference>
<feature type="transmembrane region" description="Helical" evidence="1">
    <location>
        <begin position="7"/>
        <end position="28"/>
    </location>
</feature>
<dbReference type="Proteomes" id="UP001193081">
    <property type="component" value="Unassembled WGS sequence"/>
</dbReference>
<name>A0ABS4D4S6_9CHLR</name>
<evidence type="ECO:0000313" key="3">
    <source>
        <dbReference type="Proteomes" id="UP001193081"/>
    </source>
</evidence>